<feature type="region of interest" description="Disordered" evidence="1">
    <location>
        <begin position="1050"/>
        <end position="1098"/>
    </location>
</feature>
<feature type="region of interest" description="Disordered" evidence="1">
    <location>
        <begin position="538"/>
        <end position="557"/>
    </location>
</feature>
<feature type="compositionally biased region" description="Low complexity" evidence="1">
    <location>
        <begin position="1053"/>
        <end position="1064"/>
    </location>
</feature>
<evidence type="ECO:0000256" key="2">
    <source>
        <dbReference type="SAM" id="SignalP"/>
    </source>
</evidence>
<keyword evidence="5" id="KW-1185">Reference proteome</keyword>
<evidence type="ECO:0000256" key="1">
    <source>
        <dbReference type="SAM" id="MobiDB-lite"/>
    </source>
</evidence>
<dbReference type="InterPro" id="IPR013783">
    <property type="entry name" value="Ig-like_fold"/>
</dbReference>
<protein>
    <recommendedName>
        <fullName evidence="3">DUF4434 domain-containing protein</fullName>
    </recommendedName>
</protein>
<dbReference type="Proteomes" id="UP000521748">
    <property type="component" value="Unassembled WGS sequence"/>
</dbReference>
<feature type="signal peptide" evidence="2">
    <location>
        <begin position="1"/>
        <end position="27"/>
    </location>
</feature>
<feature type="region of interest" description="Disordered" evidence="1">
    <location>
        <begin position="670"/>
        <end position="704"/>
    </location>
</feature>
<feature type="domain" description="DUF4434" evidence="3">
    <location>
        <begin position="170"/>
        <end position="414"/>
    </location>
</feature>
<evidence type="ECO:0000313" key="5">
    <source>
        <dbReference type="Proteomes" id="UP000521748"/>
    </source>
</evidence>
<dbReference type="Pfam" id="PF14488">
    <property type="entry name" value="DUF4434"/>
    <property type="match status" value="1"/>
</dbReference>
<sequence length="1274" mass="133424">MAGRIRGIALARAGVIALLLSAGLVPAGVSTASAAPTVQPETAPDCAALPGEAAQTRLGSVFVRPDAGPTQYSDWWWGSTAGVTEWPDTVNLLAKACVDSVIVQDTAQTWTGTNQIPGMGAEQQGPCIVKDTKGRWVQPLFSSTDSEWDASRVRYNSAVSGPVSCVNAPERRADQVGAILAAAKARTDSSGRPFKVWLGLQLDENAWFGGGSSNDAWMAQQTALSKDLVDALWAKYGPSNAAGSVPGHTDYSSMIAGFYLPFEANNTEYTTSTAADQAARKKRFDLLNAYTDTVSTYITSKQSSLGVMVAPYHSGKIGADPASAAEKDRRADYQSVVTELLKNSAVSVYAPQDMLGAQGASPTDIAPWFIAARAGISASGKPTKLWATSETYSMQGASNMPIGELTAHMKAANTVISGLSPSVAGIDGYAGFSLNNLNRNAWAFNASLNTLSYRAYLSYLALGWSPPQVVPAMNADRPAEGNTVSAVRLGGSNNYNVQVEFPFLPTAVPDFGGTMYSPVAGYQIYRNGQAVRQLPQPLKQKTTPATVVDGNSDGYPDVDTTARAGTSTGATGVLGFTDPNLQPGNTYTYQVAAFDAFGNTGPKSPGTAVVFPTDAISVVNDTGNPDSPQDKGTDIGINAPYTFFPSSVDASKGSDGSGAWLDYNQYISPNTSSTGGSYPDGVAGPKLSDGNTGEPTFKDPAWTGISNAGGTYTITYNLGTDTQIHTVNTHWLNDPAGGISPPAGISAEWAPDPAGTGGTAVYHSFASGAVDPGTGTNTAGATPVTGIPAGTAGWFSTSLPAGQTANARIIRLTVTPGTAGDWSMISEVEALTASGVAVEPCTRSSTYTCIALARGGSPLKVRYQEQPWESTDPIKTGRLTDPTVPAHPADPWTTNPVGWDTTVPGWCKPDAGTTCGQGSSATITAVVDLGTNQPIGSLSSSWYNLPGYGVLPPTAVTMAYRHEQDQVGADTGFQAATQAATDSGAGKYTTFNATVPVPATGNPVTARWIRYTINISQTGSSAAQWLIADRLNVRTPIADSLTNNQNTLAAYRTGNTNNPGYNPGEPIDPDTNNPTSPLPQGTAPLLPKDQTVGNAMPEPCTSASANCVARDTTSGINALTKTDGTGKSPLVNAEEWWKPGTPWVGLSNSIGWDLTLAPAWQPHLGVPTARMDETQISFLRSANSGIQLPSSVDLYYSTTAVDDAKATWKWTRSTAVAPILPPYLPDNTEFIHSYTFPPFTTDNGSTIGKLRFHLNTNGIAYSPRLNATIWRNVP</sequence>
<evidence type="ECO:0000313" key="4">
    <source>
        <dbReference type="EMBL" id="NYE94671.1"/>
    </source>
</evidence>
<feature type="compositionally biased region" description="Polar residues" evidence="1">
    <location>
        <begin position="1070"/>
        <end position="1079"/>
    </location>
</feature>
<gene>
    <name evidence="4" type="ORF">FHU41_000892</name>
</gene>
<dbReference type="GO" id="GO:0005975">
    <property type="term" value="P:carbohydrate metabolic process"/>
    <property type="evidence" value="ECO:0007669"/>
    <property type="project" value="UniProtKB-ARBA"/>
</dbReference>
<feature type="chain" id="PRO_5039716734" description="DUF4434 domain-containing protein" evidence="2">
    <location>
        <begin position="28"/>
        <end position="1274"/>
    </location>
</feature>
<dbReference type="AlphaFoldDB" id="A0A7Y9S6L6"/>
<evidence type="ECO:0000259" key="3">
    <source>
        <dbReference type="Pfam" id="PF14488"/>
    </source>
</evidence>
<comment type="caution">
    <text evidence="4">The sequence shown here is derived from an EMBL/GenBank/DDBJ whole genome shotgun (WGS) entry which is preliminary data.</text>
</comment>
<proteinExistence type="predicted"/>
<dbReference type="Gene3D" id="2.60.40.10">
    <property type="entry name" value="Immunoglobulins"/>
    <property type="match status" value="1"/>
</dbReference>
<name>A0A7Y9S6L6_9MICC</name>
<dbReference type="EMBL" id="JACBYQ010000001">
    <property type="protein sequence ID" value="NYE94671.1"/>
    <property type="molecule type" value="Genomic_DNA"/>
</dbReference>
<accession>A0A7Y9S6L6</accession>
<reference evidence="4 5" key="1">
    <citation type="submission" date="2020-07" db="EMBL/GenBank/DDBJ databases">
        <title>Sequencing the genomes of 1000 actinobacteria strains.</title>
        <authorList>
            <person name="Klenk H.-P."/>
        </authorList>
    </citation>
    <scope>NUCLEOTIDE SEQUENCE [LARGE SCALE GENOMIC DNA]</scope>
    <source>
        <strain evidence="4 5">DSM 102047</strain>
    </source>
</reference>
<dbReference type="RefSeq" id="WP_179388404.1">
    <property type="nucleotide sequence ID" value="NZ_JACBYQ010000001.1"/>
</dbReference>
<keyword evidence="2" id="KW-0732">Signal</keyword>
<dbReference type="InterPro" id="IPR027849">
    <property type="entry name" value="DUF4434"/>
</dbReference>
<dbReference type="Gene3D" id="3.20.20.80">
    <property type="entry name" value="Glycosidases"/>
    <property type="match status" value="1"/>
</dbReference>
<organism evidence="4 5">
    <name type="scientific">Psychromicrobium silvestre</name>
    <dbReference type="NCBI Taxonomy" id="1645614"/>
    <lineage>
        <taxon>Bacteria</taxon>
        <taxon>Bacillati</taxon>
        <taxon>Actinomycetota</taxon>
        <taxon>Actinomycetes</taxon>
        <taxon>Micrococcales</taxon>
        <taxon>Micrococcaceae</taxon>
        <taxon>Psychromicrobium</taxon>
    </lineage>
</organism>